<evidence type="ECO:0000259" key="4">
    <source>
        <dbReference type="SMART" id="SM00382"/>
    </source>
</evidence>
<keyword evidence="3" id="KW-0067">ATP-binding</keyword>
<keyword evidence="6" id="KW-1185">Reference proteome</keyword>
<dbReference type="InterPro" id="IPR003959">
    <property type="entry name" value="ATPase_AAA_core"/>
</dbReference>
<accession>A0A6M5Z259</accession>
<keyword evidence="2" id="KW-0547">Nucleotide-binding</keyword>
<reference evidence="6" key="1">
    <citation type="submission" date="2020-05" db="EMBL/GenBank/DDBJ databases">
        <title>Frigoriglobus tundricola gen. nov., sp. nov., a psychrotolerant cellulolytic planctomycete of the family Gemmataceae with two divergent copies of 16S rRNA gene.</title>
        <authorList>
            <person name="Kulichevskaya I.S."/>
            <person name="Ivanova A.A."/>
            <person name="Naumoff D.G."/>
            <person name="Beletsky A.V."/>
            <person name="Rijpstra W.I.C."/>
            <person name="Sinninghe Damste J.S."/>
            <person name="Mardanov A.V."/>
            <person name="Ravin N.V."/>
            <person name="Dedysh S.N."/>
        </authorList>
    </citation>
    <scope>NUCLEOTIDE SEQUENCE [LARGE SCALE GENOMIC DNA]</scope>
    <source>
        <strain evidence="6">PL17</strain>
    </source>
</reference>
<dbReference type="EMBL" id="CP053452">
    <property type="protein sequence ID" value="QJW99603.1"/>
    <property type="molecule type" value="Genomic_DNA"/>
</dbReference>
<dbReference type="InterPro" id="IPR003593">
    <property type="entry name" value="AAA+_ATPase"/>
</dbReference>
<evidence type="ECO:0000256" key="1">
    <source>
        <dbReference type="ARBA" id="ARBA00006914"/>
    </source>
</evidence>
<dbReference type="AlphaFoldDB" id="A0A6M5Z259"/>
<dbReference type="Pfam" id="PF00004">
    <property type="entry name" value="AAA"/>
    <property type="match status" value="1"/>
</dbReference>
<sequence>MAKARKRPRVPALFARLRKHFGTDPARLPVVQQTFPGYDRANLHLTVQQLLAPSVPPPALAGVVLPSQYSGVSLAKLARPETAKGYEEGPVEYVDVPLADDQKLACVKQGLYTFRDDGRPVALFVTEEDTYRSEKGLDVAVMAGDREAAERFARKLSAGVRHGSAFRGKVLSVEKGGYGDTVVRFHKLPNVTRDSLILPEDLLRRIERQAMGLTKHAARLRAAGRHMKRGILMHGKPGTGKTLSAMYLAACMTGRTVLVLTGGAVGAIETACALARLLEPATIVLEDVDLIGTEREQQSVGANALLFELLNQMDGLGEDADILFILTTNRPDFLEPALAARPGRIDLAIEVPLPDEACRKRLFDLYGRGLTLVLADPDVWLRRTKGVSAAFIRELLRKAAVLAAEADSAGGDLVVTDHQMDEALAELLVAGGTMTRALLGFGGAAPGS</sequence>
<evidence type="ECO:0000313" key="6">
    <source>
        <dbReference type="Proteomes" id="UP000503447"/>
    </source>
</evidence>
<feature type="domain" description="AAA+ ATPase" evidence="4">
    <location>
        <begin position="227"/>
        <end position="355"/>
    </location>
</feature>
<dbReference type="KEGG" id="ftj:FTUN_7215"/>
<dbReference type="SMART" id="SM00382">
    <property type="entry name" value="AAA"/>
    <property type="match status" value="1"/>
</dbReference>
<dbReference type="GO" id="GO:0016887">
    <property type="term" value="F:ATP hydrolysis activity"/>
    <property type="evidence" value="ECO:0007669"/>
    <property type="project" value="InterPro"/>
</dbReference>
<comment type="similarity">
    <text evidence="1">Belongs to the AAA ATPase family.</text>
</comment>
<dbReference type="PANTHER" id="PTHR23073">
    <property type="entry name" value="26S PROTEASOME REGULATORY SUBUNIT"/>
    <property type="match status" value="1"/>
</dbReference>
<proteinExistence type="inferred from homology"/>
<dbReference type="SUPFAM" id="SSF52540">
    <property type="entry name" value="P-loop containing nucleoside triphosphate hydrolases"/>
    <property type="match status" value="1"/>
</dbReference>
<dbReference type="Gene3D" id="3.40.50.300">
    <property type="entry name" value="P-loop containing nucleotide triphosphate hydrolases"/>
    <property type="match status" value="1"/>
</dbReference>
<dbReference type="InterPro" id="IPR050221">
    <property type="entry name" value="26S_Proteasome_ATPase"/>
</dbReference>
<dbReference type="Proteomes" id="UP000503447">
    <property type="component" value="Chromosome"/>
</dbReference>
<evidence type="ECO:0000256" key="2">
    <source>
        <dbReference type="ARBA" id="ARBA00022741"/>
    </source>
</evidence>
<protein>
    <recommendedName>
        <fullName evidence="4">AAA+ ATPase domain-containing protein</fullName>
    </recommendedName>
</protein>
<organism evidence="5 6">
    <name type="scientific">Frigoriglobus tundricola</name>
    <dbReference type="NCBI Taxonomy" id="2774151"/>
    <lineage>
        <taxon>Bacteria</taxon>
        <taxon>Pseudomonadati</taxon>
        <taxon>Planctomycetota</taxon>
        <taxon>Planctomycetia</taxon>
        <taxon>Gemmatales</taxon>
        <taxon>Gemmataceae</taxon>
        <taxon>Frigoriglobus</taxon>
    </lineage>
</organism>
<evidence type="ECO:0000256" key="3">
    <source>
        <dbReference type="ARBA" id="ARBA00022840"/>
    </source>
</evidence>
<evidence type="ECO:0000313" key="5">
    <source>
        <dbReference type="EMBL" id="QJW99603.1"/>
    </source>
</evidence>
<gene>
    <name evidence="5" type="ORF">FTUN_7215</name>
</gene>
<dbReference type="InterPro" id="IPR027417">
    <property type="entry name" value="P-loop_NTPase"/>
</dbReference>
<dbReference type="RefSeq" id="WP_171474541.1">
    <property type="nucleotide sequence ID" value="NZ_CP053452.2"/>
</dbReference>
<dbReference type="GO" id="GO:0005524">
    <property type="term" value="F:ATP binding"/>
    <property type="evidence" value="ECO:0007669"/>
    <property type="project" value="UniProtKB-KW"/>
</dbReference>
<name>A0A6M5Z259_9BACT</name>
<dbReference type="CDD" id="cd19481">
    <property type="entry name" value="RecA-like_protease"/>
    <property type="match status" value="1"/>
</dbReference>